<evidence type="ECO:0000256" key="1">
    <source>
        <dbReference type="SAM" id="MobiDB-lite"/>
    </source>
</evidence>
<dbReference type="Proteomes" id="UP000549009">
    <property type="component" value="Unassembled WGS sequence"/>
</dbReference>
<keyword evidence="3" id="KW-1185">Reference proteome</keyword>
<feature type="compositionally biased region" description="Low complexity" evidence="1">
    <location>
        <begin position="139"/>
        <end position="156"/>
    </location>
</feature>
<evidence type="ECO:0000313" key="2">
    <source>
        <dbReference type="EMBL" id="MBB5109883.1"/>
    </source>
</evidence>
<name>A0A7W8B7B7_STRST</name>
<feature type="region of interest" description="Disordered" evidence="1">
    <location>
        <begin position="206"/>
        <end position="259"/>
    </location>
</feature>
<organism evidence="2 3">
    <name type="scientific">Streptomyces spectabilis</name>
    <dbReference type="NCBI Taxonomy" id="68270"/>
    <lineage>
        <taxon>Bacteria</taxon>
        <taxon>Bacillati</taxon>
        <taxon>Actinomycetota</taxon>
        <taxon>Actinomycetes</taxon>
        <taxon>Kitasatosporales</taxon>
        <taxon>Streptomycetaceae</taxon>
        <taxon>Streptomyces</taxon>
    </lineage>
</organism>
<evidence type="ECO:0000313" key="3">
    <source>
        <dbReference type="Proteomes" id="UP000549009"/>
    </source>
</evidence>
<feature type="compositionally biased region" description="Polar residues" evidence="1">
    <location>
        <begin position="207"/>
        <end position="216"/>
    </location>
</feature>
<comment type="caution">
    <text evidence="2">The sequence shown here is derived from an EMBL/GenBank/DDBJ whole genome shotgun (WGS) entry which is preliminary data.</text>
</comment>
<reference evidence="2 3" key="1">
    <citation type="submission" date="2020-08" db="EMBL/GenBank/DDBJ databases">
        <title>Genomic Encyclopedia of Type Strains, Phase III (KMG-III): the genomes of soil and plant-associated and newly described type strains.</title>
        <authorList>
            <person name="Whitman W."/>
        </authorList>
    </citation>
    <scope>NUCLEOTIDE SEQUENCE [LARGE SCALE GENOMIC DNA]</scope>
    <source>
        <strain evidence="2 3">CECT 3146</strain>
    </source>
</reference>
<accession>A0A7W8B7B7</accession>
<protein>
    <submittedName>
        <fullName evidence="2">Uncharacterized protein</fullName>
    </submittedName>
</protein>
<proteinExistence type="predicted"/>
<dbReference type="EMBL" id="JACHJD010000044">
    <property type="protein sequence ID" value="MBB5109883.1"/>
    <property type="molecule type" value="Genomic_DNA"/>
</dbReference>
<gene>
    <name evidence="2" type="ORF">FHS40_009013</name>
</gene>
<feature type="compositionally biased region" description="Basic residues" evidence="1">
    <location>
        <begin position="225"/>
        <end position="235"/>
    </location>
</feature>
<sequence length="259" mass="27440">MCSRGGGRGVCGDGLPGQVQAVEQGLEPGDLIRLPAGVDLSQDDAAVVVEGGHQMHLSTIGGVGASCCSASTATASPIPSRGVLSLACPASQPHTAWQKPARRWTAESGRSSAHSERSTPLSPDEGVPRESPRRARAGRPPTLRSASAPASPRATSGHSPPPSRRTDAPPGHCIAHGRGALDVDWLWLWLFKGTMTTEDAFVGAINTRGQQGNPRSPTAEAEASHRRRRTRRKPWRSSPPAPSRGEVTTKVYTMKLHRR</sequence>
<dbReference type="AlphaFoldDB" id="A0A7W8B7B7"/>
<feature type="region of interest" description="Disordered" evidence="1">
    <location>
        <begin position="92"/>
        <end position="173"/>
    </location>
</feature>